<sequence>MTVDLTDDVLARQCLDLRTWIRGEFDKAKFVAAGWIPRPVPQNWGRNVRP</sequence>
<proteinExistence type="predicted"/>
<dbReference type="EMBL" id="LR797222">
    <property type="protein sequence ID" value="CAB4194807.1"/>
    <property type="molecule type" value="Genomic_DNA"/>
</dbReference>
<evidence type="ECO:0000313" key="2">
    <source>
        <dbReference type="EMBL" id="CAB4194807.1"/>
    </source>
</evidence>
<accession>A0A6J5RKS1</accession>
<organism evidence="2">
    <name type="scientific">uncultured Caudovirales phage</name>
    <dbReference type="NCBI Taxonomy" id="2100421"/>
    <lineage>
        <taxon>Viruses</taxon>
        <taxon>Duplodnaviria</taxon>
        <taxon>Heunggongvirae</taxon>
        <taxon>Uroviricota</taxon>
        <taxon>Caudoviricetes</taxon>
        <taxon>Peduoviridae</taxon>
        <taxon>Maltschvirus</taxon>
        <taxon>Maltschvirus maltsch</taxon>
    </lineage>
</organism>
<protein>
    <submittedName>
        <fullName evidence="2">Uncharacterized protein</fullName>
    </submittedName>
</protein>
<evidence type="ECO:0000313" key="1">
    <source>
        <dbReference type="EMBL" id="CAB4168368.1"/>
    </source>
</evidence>
<name>A0A6J5RKS1_9CAUD</name>
<reference evidence="2" key="1">
    <citation type="submission" date="2020-05" db="EMBL/GenBank/DDBJ databases">
        <authorList>
            <person name="Chiriac C."/>
            <person name="Salcher M."/>
            <person name="Ghai R."/>
            <person name="Kavagutti S V."/>
        </authorList>
    </citation>
    <scope>NUCLEOTIDE SEQUENCE</scope>
</reference>
<gene>
    <name evidence="2" type="ORF">UFOVP1266_2</name>
    <name evidence="1" type="ORF">UFOVP876_2</name>
</gene>
<dbReference type="EMBL" id="LR796823">
    <property type="protein sequence ID" value="CAB4168368.1"/>
    <property type="molecule type" value="Genomic_DNA"/>
</dbReference>